<evidence type="ECO:0000313" key="2">
    <source>
        <dbReference type="EMBL" id="MDI3390146.1"/>
    </source>
</evidence>
<accession>A0ABT6S2J3</accession>
<gene>
    <name evidence="2" type="ORF">QIS99_28730</name>
</gene>
<organism evidence="2 3">
    <name type="scientific">Streptomyces solicavernae</name>
    <dbReference type="NCBI Taxonomy" id="3043614"/>
    <lineage>
        <taxon>Bacteria</taxon>
        <taxon>Bacillati</taxon>
        <taxon>Actinomycetota</taxon>
        <taxon>Actinomycetes</taxon>
        <taxon>Kitasatosporales</taxon>
        <taxon>Streptomycetaceae</taxon>
        <taxon>Streptomyces</taxon>
    </lineage>
</organism>
<feature type="region of interest" description="Disordered" evidence="1">
    <location>
        <begin position="72"/>
        <end position="100"/>
    </location>
</feature>
<proteinExistence type="predicted"/>
<evidence type="ECO:0000256" key="1">
    <source>
        <dbReference type="SAM" id="MobiDB-lite"/>
    </source>
</evidence>
<evidence type="ECO:0000313" key="3">
    <source>
        <dbReference type="Proteomes" id="UP001224661"/>
    </source>
</evidence>
<keyword evidence="3" id="KW-1185">Reference proteome</keyword>
<dbReference type="EMBL" id="JASCIR010000040">
    <property type="protein sequence ID" value="MDI3390146.1"/>
    <property type="molecule type" value="Genomic_DNA"/>
</dbReference>
<protein>
    <submittedName>
        <fullName evidence="2">Uncharacterized protein</fullName>
    </submittedName>
</protein>
<dbReference type="RefSeq" id="WP_282516625.1">
    <property type="nucleotide sequence ID" value="NZ_JASCIR010000040.1"/>
</dbReference>
<comment type="caution">
    <text evidence="2">The sequence shown here is derived from an EMBL/GenBank/DDBJ whole genome shotgun (WGS) entry which is preliminary data.</text>
</comment>
<name>A0ABT6S2J3_9ACTN</name>
<feature type="compositionally biased region" description="Basic and acidic residues" evidence="1">
    <location>
        <begin position="90"/>
        <end position="100"/>
    </location>
</feature>
<dbReference type="Proteomes" id="UP001224661">
    <property type="component" value="Unassembled WGS sequence"/>
</dbReference>
<sequence length="100" mass="11440">MTTPSLCGRLLRRAAERRWYLEVLIGSEPVNTPSWLRLGATVFDTARRQWGEVVDLGFPREKRQLSRAWLRPPGGGREWNPQIADLSPTDYDHPRDGGPE</sequence>
<reference evidence="2 3" key="1">
    <citation type="submission" date="2023-05" db="EMBL/GenBank/DDBJ databases">
        <title>Draft genome sequence of Streptomyces sp. B-S-A8 isolated from a cave soil in Thailand.</title>
        <authorList>
            <person name="Chamroensaksri N."/>
            <person name="Muangham S."/>
        </authorList>
    </citation>
    <scope>NUCLEOTIDE SEQUENCE [LARGE SCALE GENOMIC DNA]</scope>
    <source>
        <strain evidence="2 3">B-S-A8</strain>
    </source>
</reference>